<accession>A0ABV4D069</accession>
<feature type="transmembrane region" description="Helical" evidence="1">
    <location>
        <begin position="56"/>
        <end position="76"/>
    </location>
</feature>
<keyword evidence="1" id="KW-0472">Membrane</keyword>
<organism evidence="2 3">
    <name type="scientific">Heminiphilus faecis</name>
    <dbReference type="NCBI Taxonomy" id="2601703"/>
    <lineage>
        <taxon>Bacteria</taxon>
        <taxon>Pseudomonadati</taxon>
        <taxon>Bacteroidota</taxon>
        <taxon>Bacteroidia</taxon>
        <taxon>Bacteroidales</taxon>
        <taxon>Muribaculaceae</taxon>
        <taxon>Heminiphilus</taxon>
    </lineage>
</organism>
<protein>
    <recommendedName>
        <fullName evidence="4">O-antigen polymerase</fullName>
    </recommendedName>
</protein>
<feature type="transmembrane region" description="Helical" evidence="1">
    <location>
        <begin position="82"/>
        <end position="102"/>
    </location>
</feature>
<evidence type="ECO:0000313" key="2">
    <source>
        <dbReference type="EMBL" id="MEY8246642.1"/>
    </source>
</evidence>
<feature type="transmembrane region" description="Helical" evidence="1">
    <location>
        <begin position="360"/>
        <end position="389"/>
    </location>
</feature>
<feature type="transmembrane region" description="Helical" evidence="1">
    <location>
        <begin position="191"/>
        <end position="217"/>
    </location>
</feature>
<sequence>MALSHILKYKIVDIAVVLMFFATVIDLGGGLGIKYASYTFALFVILLKRRFPFNKSLISFGILFIICPILSFIWGICNNAELNSAIIQITPFIPAFFLLLLLDKNNINIALYVFNNSLLIIAILTIAIYLLLIVNPSLIELISGFMINHNMGFFGNKDIEGSYFPNVYFKSVLFLNFAFIIFYSKKQYYKSLIIFVGILLSFSKSATIGAIICWILLEINIFHRKNNHLYIKPQKMKLIMIILSCSIFLIVSYWHELDVFYNYFVNALTGKSATTIVRIKHFESVIQLFSDNPRFIITGQGLGTRFYTSGFGRLADNIEIDHINTIRKFGFIWSTFFYYIIIWEILILQKSKLKQYKTLCIAFFSTFILVGTNPLLISPLFLMLMVLVYKIIHYNIQKNDFSLYYNI</sequence>
<feature type="transmembrane region" description="Helical" evidence="1">
    <location>
        <begin position="331"/>
        <end position="348"/>
    </location>
</feature>
<dbReference type="EMBL" id="JBCLPP010000066">
    <property type="protein sequence ID" value="MEY8246642.1"/>
    <property type="molecule type" value="Genomic_DNA"/>
</dbReference>
<gene>
    <name evidence="2" type="ORF">AAK873_13625</name>
</gene>
<keyword evidence="1" id="KW-1133">Transmembrane helix</keyword>
<comment type="caution">
    <text evidence="2">The sequence shown here is derived from an EMBL/GenBank/DDBJ whole genome shotgun (WGS) entry which is preliminary data.</text>
</comment>
<dbReference type="RefSeq" id="WP_369864034.1">
    <property type="nucleotide sequence ID" value="NZ_JBCLPP010000066.1"/>
</dbReference>
<keyword evidence="1" id="KW-0812">Transmembrane</keyword>
<feature type="transmembrane region" description="Helical" evidence="1">
    <location>
        <begin position="167"/>
        <end position="185"/>
    </location>
</feature>
<evidence type="ECO:0000313" key="3">
    <source>
        <dbReference type="Proteomes" id="UP001565200"/>
    </source>
</evidence>
<reference evidence="2 3" key="1">
    <citation type="submission" date="2024-03" db="EMBL/GenBank/DDBJ databases">
        <title>Mouse gut bacterial collection (mGBC) of GemPharmatech.</title>
        <authorList>
            <person name="He Y."/>
            <person name="Dong L."/>
            <person name="Wu D."/>
            <person name="Gao X."/>
            <person name="Lin Z."/>
        </authorList>
    </citation>
    <scope>NUCLEOTIDE SEQUENCE [LARGE SCALE GENOMIC DNA]</scope>
    <source>
        <strain evidence="2 3">54-13</strain>
    </source>
</reference>
<evidence type="ECO:0000256" key="1">
    <source>
        <dbReference type="SAM" id="Phobius"/>
    </source>
</evidence>
<name>A0ABV4D069_9BACT</name>
<evidence type="ECO:0008006" key="4">
    <source>
        <dbReference type="Google" id="ProtNLM"/>
    </source>
</evidence>
<feature type="transmembrane region" description="Helical" evidence="1">
    <location>
        <begin position="109"/>
        <end position="132"/>
    </location>
</feature>
<keyword evidence="3" id="KW-1185">Reference proteome</keyword>
<feature type="transmembrane region" description="Helical" evidence="1">
    <location>
        <begin position="238"/>
        <end position="255"/>
    </location>
</feature>
<proteinExistence type="predicted"/>
<feature type="transmembrane region" description="Helical" evidence="1">
    <location>
        <begin position="31"/>
        <end position="47"/>
    </location>
</feature>
<dbReference type="Proteomes" id="UP001565200">
    <property type="component" value="Unassembled WGS sequence"/>
</dbReference>